<dbReference type="InterPro" id="IPR028598">
    <property type="entry name" value="BOP1/Erb1"/>
</dbReference>
<evidence type="ECO:0000313" key="1">
    <source>
        <dbReference type="EMBL" id="PQP93993.1"/>
    </source>
</evidence>
<organism evidence="1 2">
    <name type="scientific">Prunus yedoensis var. nudiflora</name>
    <dbReference type="NCBI Taxonomy" id="2094558"/>
    <lineage>
        <taxon>Eukaryota</taxon>
        <taxon>Viridiplantae</taxon>
        <taxon>Streptophyta</taxon>
        <taxon>Embryophyta</taxon>
        <taxon>Tracheophyta</taxon>
        <taxon>Spermatophyta</taxon>
        <taxon>Magnoliopsida</taxon>
        <taxon>eudicotyledons</taxon>
        <taxon>Gunneridae</taxon>
        <taxon>Pentapetalae</taxon>
        <taxon>rosids</taxon>
        <taxon>fabids</taxon>
        <taxon>Rosales</taxon>
        <taxon>Rosaceae</taxon>
        <taxon>Amygdaloideae</taxon>
        <taxon>Amygdaleae</taxon>
        <taxon>Prunus</taxon>
    </lineage>
</organism>
<dbReference type="GO" id="GO:0000463">
    <property type="term" value="P:maturation of LSU-rRNA from tricistronic rRNA transcript (SSU-rRNA, 5.8S rRNA, LSU-rRNA)"/>
    <property type="evidence" value="ECO:0007669"/>
    <property type="project" value="TreeGrafter"/>
</dbReference>
<dbReference type="PANTHER" id="PTHR17605:SF0">
    <property type="entry name" value="RIBOSOME BIOGENESIS PROTEIN BOP1"/>
    <property type="match status" value="1"/>
</dbReference>
<dbReference type="InterPro" id="IPR036322">
    <property type="entry name" value="WD40_repeat_dom_sf"/>
</dbReference>
<dbReference type="Proteomes" id="UP000250321">
    <property type="component" value="Unassembled WGS sequence"/>
</dbReference>
<accession>A0A314XRR3</accession>
<dbReference type="InterPro" id="IPR015943">
    <property type="entry name" value="WD40/YVTN_repeat-like_dom_sf"/>
</dbReference>
<name>A0A314XRR3_PRUYE</name>
<comment type="caution">
    <text evidence="1">The sequence shown here is derived from an EMBL/GenBank/DDBJ whole genome shotgun (WGS) entry which is preliminary data.</text>
</comment>
<proteinExistence type="predicted"/>
<sequence>MFELNIDPESLKPKLPNRSDLKPYPVSCYLEYRGREDAVTSVSVEASGQRIASGVDDILNSLLHSVTGQDVLLLNTGCGNEEEQKRTKELLSVEMPVPDDSGDHIIVGSREGKLCWFNMDLSSKPYKILKLHQKDINNVCFHHSYPLFATCSDDCTAYVFHAMVYSDLNQNPLIVPLEILQGHSSTNGRGIMDCKFHPRQPWLFTAGADSVVRLYCH</sequence>
<dbReference type="PANTHER" id="PTHR17605">
    <property type="entry name" value="RIBOSOME BIOGENESIS PROTEIN BOP1 BLOCK OF PROLIFERATION 1 PROTEIN"/>
    <property type="match status" value="1"/>
</dbReference>
<evidence type="ECO:0008006" key="3">
    <source>
        <dbReference type="Google" id="ProtNLM"/>
    </source>
</evidence>
<dbReference type="AlphaFoldDB" id="A0A314XRR3"/>
<evidence type="ECO:0000313" key="2">
    <source>
        <dbReference type="Proteomes" id="UP000250321"/>
    </source>
</evidence>
<dbReference type="GO" id="GO:0070545">
    <property type="term" value="C:PeBoW complex"/>
    <property type="evidence" value="ECO:0007669"/>
    <property type="project" value="TreeGrafter"/>
</dbReference>
<dbReference type="SMART" id="SM00320">
    <property type="entry name" value="WD40"/>
    <property type="match status" value="3"/>
</dbReference>
<dbReference type="STRING" id="2094558.A0A314XRR3"/>
<dbReference type="GO" id="GO:0030687">
    <property type="term" value="C:preribosome, large subunit precursor"/>
    <property type="evidence" value="ECO:0007669"/>
    <property type="project" value="TreeGrafter"/>
</dbReference>
<reference evidence="1 2" key="1">
    <citation type="submission" date="2018-02" db="EMBL/GenBank/DDBJ databases">
        <title>Draft genome of wild Prunus yedoensis var. nudiflora.</title>
        <authorList>
            <person name="Baek S."/>
            <person name="Kim J.-H."/>
            <person name="Choi K."/>
            <person name="Kim G.-B."/>
            <person name="Cho A."/>
            <person name="Jang H."/>
            <person name="Shin C.-H."/>
            <person name="Yu H.-J."/>
            <person name="Mun J.-H."/>
        </authorList>
    </citation>
    <scope>NUCLEOTIDE SEQUENCE [LARGE SCALE GENOMIC DNA]</scope>
    <source>
        <strain evidence="2">cv. Jeju island</strain>
        <tissue evidence="1">Leaf</tissue>
    </source>
</reference>
<dbReference type="EMBL" id="PJQY01002400">
    <property type="protein sequence ID" value="PQP93993.1"/>
    <property type="molecule type" value="Genomic_DNA"/>
</dbReference>
<keyword evidence="2" id="KW-1185">Reference proteome</keyword>
<dbReference type="Gene3D" id="2.130.10.10">
    <property type="entry name" value="YVTN repeat-like/Quinoprotein amine dehydrogenase"/>
    <property type="match status" value="2"/>
</dbReference>
<protein>
    <recommendedName>
        <fullName evidence="3">Ribosome biogenesis protein BOP1 homolog</fullName>
    </recommendedName>
</protein>
<gene>
    <name evidence="1" type="ORF">Pyn_34782</name>
</gene>
<dbReference type="OrthoDB" id="5571054at2759"/>
<dbReference type="InterPro" id="IPR001680">
    <property type="entry name" value="WD40_rpt"/>
</dbReference>
<dbReference type="GO" id="GO:0043021">
    <property type="term" value="F:ribonucleoprotein complex binding"/>
    <property type="evidence" value="ECO:0007669"/>
    <property type="project" value="TreeGrafter"/>
</dbReference>
<dbReference type="Pfam" id="PF00400">
    <property type="entry name" value="WD40"/>
    <property type="match status" value="2"/>
</dbReference>
<dbReference type="SUPFAM" id="SSF50978">
    <property type="entry name" value="WD40 repeat-like"/>
    <property type="match status" value="1"/>
</dbReference>